<evidence type="ECO:0000313" key="1">
    <source>
        <dbReference type="EMBL" id="KAI9402638.1"/>
    </source>
</evidence>
<dbReference type="EMBL" id="CM009290">
    <property type="protein sequence ID" value="KAI9402638.1"/>
    <property type="molecule type" value="Genomic_DNA"/>
</dbReference>
<dbReference type="Proteomes" id="UP000006729">
    <property type="component" value="Chromosome 1"/>
</dbReference>
<accession>A0ACC0TN48</accession>
<reference evidence="1 2" key="1">
    <citation type="journal article" date="2006" name="Science">
        <title>The genome of black cottonwood, Populus trichocarpa (Torr. &amp; Gray).</title>
        <authorList>
            <person name="Tuskan G.A."/>
            <person name="Difazio S."/>
            <person name="Jansson S."/>
            <person name="Bohlmann J."/>
            <person name="Grigoriev I."/>
            <person name="Hellsten U."/>
            <person name="Putnam N."/>
            <person name="Ralph S."/>
            <person name="Rombauts S."/>
            <person name="Salamov A."/>
            <person name="Schein J."/>
            <person name="Sterck L."/>
            <person name="Aerts A."/>
            <person name="Bhalerao R.R."/>
            <person name="Bhalerao R.P."/>
            <person name="Blaudez D."/>
            <person name="Boerjan W."/>
            <person name="Brun A."/>
            <person name="Brunner A."/>
            <person name="Busov V."/>
            <person name="Campbell M."/>
            <person name="Carlson J."/>
            <person name="Chalot M."/>
            <person name="Chapman J."/>
            <person name="Chen G.L."/>
            <person name="Cooper D."/>
            <person name="Coutinho P.M."/>
            <person name="Couturier J."/>
            <person name="Covert S."/>
            <person name="Cronk Q."/>
            <person name="Cunningham R."/>
            <person name="Davis J."/>
            <person name="Degroeve S."/>
            <person name="Dejardin A."/>
            <person name="Depamphilis C."/>
            <person name="Detter J."/>
            <person name="Dirks B."/>
            <person name="Dubchak I."/>
            <person name="Duplessis S."/>
            <person name="Ehlting J."/>
            <person name="Ellis B."/>
            <person name="Gendler K."/>
            <person name="Goodstein D."/>
            <person name="Gribskov M."/>
            <person name="Grimwood J."/>
            <person name="Groover A."/>
            <person name="Gunter L."/>
            <person name="Hamberger B."/>
            <person name="Heinze B."/>
            <person name="Helariutta Y."/>
            <person name="Henrissat B."/>
            <person name="Holligan D."/>
            <person name="Holt R."/>
            <person name="Huang W."/>
            <person name="Islam-Faridi N."/>
            <person name="Jones S."/>
            <person name="Jones-Rhoades M."/>
            <person name="Jorgensen R."/>
            <person name="Joshi C."/>
            <person name="Kangasjarvi J."/>
            <person name="Karlsson J."/>
            <person name="Kelleher C."/>
            <person name="Kirkpatrick R."/>
            <person name="Kirst M."/>
            <person name="Kohler A."/>
            <person name="Kalluri U."/>
            <person name="Larimer F."/>
            <person name="Leebens-Mack J."/>
            <person name="Leple J.C."/>
            <person name="Locascio P."/>
            <person name="Lou Y."/>
            <person name="Lucas S."/>
            <person name="Martin F."/>
            <person name="Montanini B."/>
            <person name="Napoli C."/>
            <person name="Nelson D.R."/>
            <person name="Nelson C."/>
            <person name="Nieminen K."/>
            <person name="Nilsson O."/>
            <person name="Pereda V."/>
            <person name="Peter G."/>
            <person name="Philippe R."/>
            <person name="Pilate G."/>
            <person name="Poliakov A."/>
            <person name="Razumovskaya J."/>
            <person name="Richardson P."/>
            <person name="Rinaldi C."/>
            <person name="Ritland K."/>
            <person name="Rouze P."/>
            <person name="Ryaboy D."/>
            <person name="Schmutz J."/>
            <person name="Schrader J."/>
            <person name="Segerman B."/>
            <person name="Shin H."/>
            <person name="Siddiqui A."/>
            <person name="Sterky F."/>
            <person name="Terry A."/>
            <person name="Tsai C.J."/>
            <person name="Uberbacher E."/>
            <person name="Unneberg P."/>
            <person name="Vahala J."/>
            <person name="Wall K."/>
            <person name="Wessler S."/>
            <person name="Yang G."/>
            <person name="Yin T."/>
            <person name="Douglas C."/>
            <person name="Marra M."/>
            <person name="Sandberg G."/>
            <person name="Van de Peer Y."/>
            <person name="Rokhsar D."/>
        </authorList>
    </citation>
    <scope>NUCLEOTIDE SEQUENCE [LARGE SCALE GENOMIC DNA]</scope>
    <source>
        <strain evidence="2">cv. Nisqually</strain>
    </source>
</reference>
<comment type="caution">
    <text evidence="1">The sequence shown here is derived from an EMBL/GenBank/DDBJ whole genome shotgun (WGS) entry which is preliminary data.</text>
</comment>
<sequence length="136" mass="16548">MTLLLGVSQPYSWRKSSWALEDRHFQLINTYKIELYLKKYAYERVWLTEHVGMEFANETLEHWMKELYATLEKLIQAKHAMQEDKGHKGKEKCAIMNSRRVYVLYQIYFASWVVQFHRLEYWCIVQRLDSGSPFFR</sequence>
<keyword evidence="2" id="KW-1185">Reference proteome</keyword>
<gene>
    <name evidence="1" type="ORF">POPTR_001G298600v4</name>
</gene>
<evidence type="ECO:0000313" key="2">
    <source>
        <dbReference type="Proteomes" id="UP000006729"/>
    </source>
</evidence>
<proteinExistence type="predicted"/>
<name>A0ACC0TN48_POPTR</name>
<protein>
    <submittedName>
        <fullName evidence="1">Uncharacterized protein</fullName>
    </submittedName>
</protein>
<organism evidence="1 2">
    <name type="scientific">Populus trichocarpa</name>
    <name type="common">Western balsam poplar</name>
    <name type="synonym">Populus balsamifera subsp. trichocarpa</name>
    <dbReference type="NCBI Taxonomy" id="3694"/>
    <lineage>
        <taxon>Eukaryota</taxon>
        <taxon>Viridiplantae</taxon>
        <taxon>Streptophyta</taxon>
        <taxon>Embryophyta</taxon>
        <taxon>Tracheophyta</taxon>
        <taxon>Spermatophyta</taxon>
        <taxon>Magnoliopsida</taxon>
        <taxon>eudicotyledons</taxon>
        <taxon>Gunneridae</taxon>
        <taxon>Pentapetalae</taxon>
        <taxon>rosids</taxon>
        <taxon>fabids</taxon>
        <taxon>Malpighiales</taxon>
        <taxon>Salicaceae</taxon>
        <taxon>Saliceae</taxon>
        <taxon>Populus</taxon>
    </lineage>
</organism>